<reference evidence="3" key="1">
    <citation type="submission" date="2022-07" db="EMBL/GenBank/DDBJ databases">
        <title>Complete genome sequence of Salinispirillum sp. LH10-3-1 capable of multiple carbohydrate inversion isolated from a soda lake.</title>
        <authorList>
            <person name="Liu J."/>
            <person name="Zhai Y."/>
            <person name="Zhang H."/>
            <person name="Yang H."/>
            <person name="Qu J."/>
            <person name="Li J."/>
        </authorList>
    </citation>
    <scope>NUCLEOTIDE SEQUENCE</scope>
    <source>
        <strain evidence="3">LH 10-3-1</strain>
    </source>
</reference>
<dbReference type="PANTHER" id="PTHR30041">
    <property type="entry name" value="ARSENATE REDUCTASE"/>
    <property type="match status" value="1"/>
</dbReference>
<dbReference type="InterPro" id="IPR006660">
    <property type="entry name" value="Arsenate_reductase-like"/>
</dbReference>
<dbReference type="Pfam" id="PF03960">
    <property type="entry name" value="ArsC"/>
    <property type="match status" value="1"/>
</dbReference>
<dbReference type="RefSeq" id="WP_304996490.1">
    <property type="nucleotide sequence ID" value="NZ_CP101717.1"/>
</dbReference>
<organism evidence="3">
    <name type="scientific">Salinispirillum sp. LH 10-3-1</name>
    <dbReference type="NCBI Taxonomy" id="2952525"/>
    <lineage>
        <taxon>Bacteria</taxon>
        <taxon>Pseudomonadati</taxon>
        <taxon>Pseudomonadota</taxon>
        <taxon>Gammaproteobacteria</taxon>
        <taxon>Oceanospirillales</taxon>
        <taxon>Saccharospirillaceae</taxon>
        <taxon>Salinispirillum</taxon>
    </lineage>
</organism>
<gene>
    <name evidence="3" type="ORF">NFC81_05275</name>
</gene>
<dbReference type="NCBIfam" id="TIGR01617">
    <property type="entry name" value="arsC_related"/>
    <property type="match status" value="1"/>
</dbReference>
<evidence type="ECO:0000256" key="1">
    <source>
        <dbReference type="ARBA" id="ARBA00007198"/>
    </source>
</evidence>
<accession>A0AB38YJ28</accession>
<dbReference type="SUPFAM" id="SSF52833">
    <property type="entry name" value="Thioredoxin-like"/>
    <property type="match status" value="1"/>
</dbReference>
<dbReference type="InterPro" id="IPR006504">
    <property type="entry name" value="Tscrpt_reg_Spx/MgsR"/>
</dbReference>
<dbReference type="EMBL" id="CP101717">
    <property type="protein sequence ID" value="WLD59200.1"/>
    <property type="molecule type" value="Genomic_DNA"/>
</dbReference>
<dbReference type="AlphaFoldDB" id="A0AB38YJ28"/>
<dbReference type="PANTHER" id="PTHR30041:SF8">
    <property type="entry name" value="PROTEIN YFFB"/>
    <property type="match status" value="1"/>
</dbReference>
<proteinExistence type="inferred from homology"/>
<protein>
    <submittedName>
        <fullName evidence="3">Spx/MgsR family RNA polymerase-binding regulatory protein</fullName>
    </submittedName>
</protein>
<sequence length="118" mass="13248">MTTIYGIKSCDTMKKAFTWLDTQQVSYDFHDYKKQGIDPDTVQRWLEKVDHRVLINRRGTTWRKLSDADKAACDSGDPAAIAQVAAASTSVIKRPVVDTGQQLLVGFDAAQWADHFSQ</sequence>
<evidence type="ECO:0000313" key="3">
    <source>
        <dbReference type="EMBL" id="WLD59200.1"/>
    </source>
</evidence>
<dbReference type="InterPro" id="IPR036249">
    <property type="entry name" value="Thioredoxin-like_sf"/>
</dbReference>
<dbReference type="PROSITE" id="PS51353">
    <property type="entry name" value="ARSC"/>
    <property type="match status" value="1"/>
</dbReference>
<evidence type="ECO:0000256" key="2">
    <source>
        <dbReference type="PROSITE-ProRule" id="PRU01282"/>
    </source>
</evidence>
<name>A0AB38YJ28_9GAMM</name>
<dbReference type="Gene3D" id="3.40.30.10">
    <property type="entry name" value="Glutaredoxin"/>
    <property type="match status" value="1"/>
</dbReference>
<comment type="similarity">
    <text evidence="1 2">Belongs to the ArsC family.</text>
</comment>